<dbReference type="PROSITE" id="PS00109">
    <property type="entry name" value="PROTEIN_KINASE_TYR"/>
    <property type="match status" value="1"/>
</dbReference>
<organism evidence="9 10">
    <name type="scientific">Methylobacterium tardum</name>
    <dbReference type="NCBI Taxonomy" id="374432"/>
    <lineage>
        <taxon>Bacteria</taxon>
        <taxon>Pseudomonadati</taxon>
        <taxon>Pseudomonadota</taxon>
        <taxon>Alphaproteobacteria</taxon>
        <taxon>Hyphomicrobiales</taxon>
        <taxon>Methylobacteriaceae</taxon>
        <taxon>Methylobacterium</taxon>
    </lineage>
</organism>
<dbReference type="PROSITE" id="PS51746">
    <property type="entry name" value="PPM_2"/>
    <property type="match status" value="1"/>
</dbReference>
<keyword evidence="1" id="KW-0808">Transferase</keyword>
<dbReference type="InterPro" id="IPR011009">
    <property type="entry name" value="Kinase-like_dom_sf"/>
</dbReference>
<evidence type="ECO:0000256" key="3">
    <source>
        <dbReference type="ARBA" id="ARBA00022777"/>
    </source>
</evidence>
<dbReference type="PANTHER" id="PTHR43289:SF6">
    <property type="entry name" value="SERINE_THREONINE-PROTEIN KINASE NEKL-3"/>
    <property type="match status" value="1"/>
</dbReference>
<dbReference type="Proteomes" id="UP001157440">
    <property type="component" value="Unassembled WGS sequence"/>
</dbReference>
<keyword evidence="10" id="KW-1185">Reference proteome</keyword>
<reference evidence="10" key="1">
    <citation type="journal article" date="2019" name="Int. J. Syst. Evol. Microbiol.">
        <title>The Global Catalogue of Microorganisms (GCM) 10K type strain sequencing project: providing services to taxonomists for standard genome sequencing and annotation.</title>
        <authorList>
            <consortium name="The Broad Institute Genomics Platform"/>
            <consortium name="The Broad Institute Genome Sequencing Center for Infectious Disease"/>
            <person name="Wu L."/>
            <person name="Ma J."/>
        </authorList>
    </citation>
    <scope>NUCLEOTIDE SEQUENCE [LARGE SCALE GENOMIC DNA]</scope>
    <source>
        <strain evidence="10">NBRC 103632</strain>
    </source>
</reference>
<dbReference type="InterPro" id="IPR001932">
    <property type="entry name" value="PPM-type_phosphatase-like_dom"/>
</dbReference>
<dbReference type="InterPro" id="IPR008266">
    <property type="entry name" value="Tyr_kinase_AS"/>
</dbReference>
<dbReference type="GO" id="GO:0004674">
    <property type="term" value="F:protein serine/threonine kinase activity"/>
    <property type="evidence" value="ECO:0007669"/>
    <property type="project" value="TreeGrafter"/>
</dbReference>
<evidence type="ECO:0000256" key="2">
    <source>
        <dbReference type="ARBA" id="ARBA00022741"/>
    </source>
</evidence>
<dbReference type="GO" id="GO:0005524">
    <property type="term" value="F:ATP binding"/>
    <property type="evidence" value="ECO:0007669"/>
    <property type="project" value="UniProtKB-KW"/>
</dbReference>
<accession>A0AA37TK59</accession>
<evidence type="ECO:0000256" key="5">
    <source>
        <dbReference type="SAM" id="MobiDB-lite"/>
    </source>
</evidence>
<dbReference type="SUPFAM" id="SSF56112">
    <property type="entry name" value="Protein kinase-like (PK-like)"/>
    <property type="match status" value="1"/>
</dbReference>
<dbReference type="SMART" id="SM00332">
    <property type="entry name" value="PP2Cc"/>
    <property type="match status" value="1"/>
</dbReference>
<evidence type="ECO:0000313" key="10">
    <source>
        <dbReference type="Proteomes" id="UP001157440"/>
    </source>
</evidence>
<feature type="domain" description="PPM-type phosphatase" evidence="8">
    <location>
        <begin position="15"/>
        <end position="245"/>
    </location>
</feature>
<evidence type="ECO:0000259" key="7">
    <source>
        <dbReference type="PROSITE" id="PS50011"/>
    </source>
</evidence>
<feature type="compositionally biased region" description="Polar residues" evidence="5">
    <location>
        <begin position="8"/>
        <end position="21"/>
    </location>
</feature>
<dbReference type="SMART" id="SM00331">
    <property type="entry name" value="PP2C_SIG"/>
    <property type="match status" value="1"/>
</dbReference>
<keyword evidence="6" id="KW-1133">Transmembrane helix</keyword>
<feature type="region of interest" description="Disordered" evidence="5">
    <location>
        <begin position="1"/>
        <end position="24"/>
    </location>
</feature>
<sequence>MSAPPSNPGSDLTVSIGQHSTAGRKDANQDFHGALVPQQPELGLKGIAVALADGISSSAAGAAASETAIKSFLSDYYATPDTWSVKNSAQKVIAAANSWLHAQTRRGLDPIDADRGYVTTFDVLILKSRTAHLFHAGDARIWRVAGRSLEQLTEDHRVIVSAAESYLGRALGVNGRVEIDYHTLSIDVGDTFVLTTDGVHEHVTPRDMVSAIASAENLDAAARAIVEAALAAGSTDNLTVQIVRVDSVPAGEAVDLLEDVQGLDPAPLLDPPAEFDGYRLLRTLHSGPRSRVYLATDLETGARVALKVLSLDLRDDPAQRKRFVMEEWIARRIDNPHVLQAHPQNRRRNHLYTVMRYVEGQTLTQWMRDHAAPELEAVRGLVEQLAKGVQAFHRREMVHQDLRPDNVLIDASGTVQVIDFGATKVAGVVEGDPRIDPAEILGTVQYTAPECFLGAPSTAGSDVFAVGVMAYQMLTGRLPYGDAVPRARTPAAQRRLRYVSALTTRPLLPVWVDGALRKAVHPNPARRYQALSEFIQDLRYPNPAFTDGRRTSLLERDPLLFWRLLSLTLGIVALTLAGILVAHPPR</sequence>
<feature type="transmembrane region" description="Helical" evidence="6">
    <location>
        <begin position="560"/>
        <end position="582"/>
    </location>
</feature>
<dbReference type="CDD" id="cd14014">
    <property type="entry name" value="STKc_PknB_like"/>
    <property type="match status" value="1"/>
</dbReference>
<proteinExistence type="predicted"/>
<dbReference type="Gene3D" id="1.10.510.10">
    <property type="entry name" value="Transferase(Phosphotransferase) domain 1"/>
    <property type="match status" value="1"/>
</dbReference>
<keyword evidence="6" id="KW-0472">Membrane</keyword>
<dbReference type="InterPro" id="IPR036457">
    <property type="entry name" value="PPM-type-like_dom_sf"/>
</dbReference>
<keyword evidence="2" id="KW-0547">Nucleotide-binding</keyword>
<evidence type="ECO:0000256" key="4">
    <source>
        <dbReference type="ARBA" id="ARBA00022840"/>
    </source>
</evidence>
<evidence type="ECO:0000256" key="6">
    <source>
        <dbReference type="SAM" id="Phobius"/>
    </source>
</evidence>
<dbReference type="Pfam" id="PF13672">
    <property type="entry name" value="PP2C_2"/>
    <property type="match status" value="1"/>
</dbReference>
<dbReference type="SUPFAM" id="SSF81606">
    <property type="entry name" value="PP2C-like"/>
    <property type="match status" value="1"/>
</dbReference>
<name>A0AA37TK59_9HYPH</name>
<feature type="domain" description="Protein kinase" evidence="7">
    <location>
        <begin position="278"/>
        <end position="545"/>
    </location>
</feature>
<comment type="caution">
    <text evidence="9">The sequence shown here is derived from an EMBL/GenBank/DDBJ whole genome shotgun (WGS) entry which is preliminary data.</text>
</comment>
<dbReference type="PANTHER" id="PTHR43289">
    <property type="entry name" value="MITOGEN-ACTIVATED PROTEIN KINASE KINASE KINASE 20-RELATED"/>
    <property type="match status" value="1"/>
</dbReference>
<keyword evidence="4" id="KW-0067">ATP-binding</keyword>
<dbReference type="Pfam" id="PF00069">
    <property type="entry name" value="Pkinase"/>
    <property type="match status" value="1"/>
</dbReference>
<dbReference type="EMBL" id="BSPL01000017">
    <property type="protein sequence ID" value="GLS71206.1"/>
    <property type="molecule type" value="Genomic_DNA"/>
</dbReference>
<dbReference type="PROSITE" id="PS50011">
    <property type="entry name" value="PROTEIN_KINASE_DOM"/>
    <property type="match status" value="1"/>
</dbReference>
<keyword evidence="3 9" id="KW-0418">Kinase</keyword>
<keyword evidence="6" id="KW-0812">Transmembrane</keyword>
<gene>
    <name evidence="9" type="ORF">GCM10007890_32190</name>
</gene>
<evidence type="ECO:0000313" key="9">
    <source>
        <dbReference type="EMBL" id="GLS71206.1"/>
    </source>
</evidence>
<dbReference type="RefSeq" id="WP_238194363.1">
    <property type="nucleotide sequence ID" value="NZ_BPQZ01000001.1"/>
</dbReference>
<dbReference type="Gene3D" id="3.60.40.10">
    <property type="entry name" value="PPM-type phosphatase domain"/>
    <property type="match status" value="1"/>
</dbReference>
<dbReference type="InterPro" id="IPR000719">
    <property type="entry name" value="Prot_kinase_dom"/>
</dbReference>
<evidence type="ECO:0000259" key="8">
    <source>
        <dbReference type="PROSITE" id="PS51746"/>
    </source>
</evidence>
<dbReference type="AlphaFoldDB" id="A0AA37TK59"/>
<dbReference type="Gene3D" id="3.30.200.20">
    <property type="entry name" value="Phosphorylase Kinase, domain 1"/>
    <property type="match status" value="1"/>
</dbReference>
<evidence type="ECO:0000256" key="1">
    <source>
        <dbReference type="ARBA" id="ARBA00022679"/>
    </source>
</evidence>
<protein>
    <submittedName>
        <fullName evidence="9">Protein kinase</fullName>
    </submittedName>
</protein>